<reference evidence="2" key="1">
    <citation type="journal article" date="2019" name="bioRxiv">
        <title>The Genome of the Zebra Mussel, Dreissena polymorpha: A Resource for Invasive Species Research.</title>
        <authorList>
            <person name="McCartney M.A."/>
            <person name="Auch B."/>
            <person name="Kono T."/>
            <person name="Mallez S."/>
            <person name="Zhang Y."/>
            <person name="Obille A."/>
            <person name="Becker A."/>
            <person name="Abrahante J.E."/>
            <person name="Garbe J."/>
            <person name="Badalamenti J.P."/>
            <person name="Herman A."/>
            <person name="Mangelson H."/>
            <person name="Liachko I."/>
            <person name="Sullivan S."/>
            <person name="Sone E.D."/>
            <person name="Koren S."/>
            <person name="Silverstein K.A.T."/>
            <person name="Beckman K.B."/>
            <person name="Gohl D.M."/>
        </authorList>
    </citation>
    <scope>NUCLEOTIDE SEQUENCE</scope>
    <source>
        <strain evidence="2">Duluth1</strain>
        <tissue evidence="2">Whole animal</tissue>
    </source>
</reference>
<comment type="caution">
    <text evidence="2">The sequence shown here is derived from an EMBL/GenBank/DDBJ whole genome shotgun (WGS) entry which is preliminary data.</text>
</comment>
<evidence type="ECO:0000313" key="2">
    <source>
        <dbReference type="EMBL" id="KAH3820144.1"/>
    </source>
</evidence>
<organism evidence="2 3">
    <name type="scientific">Dreissena polymorpha</name>
    <name type="common">Zebra mussel</name>
    <name type="synonym">Mytilus polymorpha</name>
    <dbReference type="NCBI Taxonomy" id="45954"/>
    <lineage>
        <taxon>Eukaryota</taxon>
        <taxon>Metazoa</taxon>
        <taxon>Spiralia</taxon>
        <taxon>Lophotrochozoa</taxon>
        <taxon>Mollusca</taxon>
        <taxon>Bivalvia</taxon>
        <taxon>Autobranchia</taxon>
        <taxon>Heteroconchia</taxon>
        <taxon>Euheterodonta</taxon>
        <taxon>Imparidentia</taxon>
        <taxon>Neoheterodontei</taxon>
        <taxon>Myida</taxon>
        <taxon>Dreissenoidea</taxon>
        <taxon>Dreissenidae</taxon>
        <taxon>Dreissena</taxon>
    </lineage>
</organism>
<proteinExistence type="predicted"/>
<reference evidence="2" key="2">
    <citation type="submission" date="2020-11" db="EMBL/GenBank/DDBJ databases">
        <authorList>
            <person name="McCartney M.A."/>
            <person name="Auch B."/>
            <person name="Kono T."/>
            <person name="Mallez S."/>
            <person name="Becker A."/>
            <person name="Gohl D.M."/>
            <person name="Silverstein K.A.T."/>
            <person name="Koren S."/>
            <person name="Bechman K.B."/>
            <person name="Herman A."/>
            <person name="Abrahante J.E."/>
            <person name="Garbe J."/>
        </authorList>
    </citation>
    <scope>NUCLEOTIDE SEQUENCE</scope>
    <source>
        <strain evidence="2">Duluth1</strain>
        <tissue evidence="2">Whole animal</tissue>
    </source>
</reference>
<protein>
    <submittedName>
        <fullName evidence="2">Uncharacterized protein</fullName>
    </submittedName>
</protein>
<evidence type="ECO:0000313" key="1">
    <source>
        <dbReference type="EMBL" id="KAH3820142.1"/>
    </source>
</evidence>
<dbReference type="EMBL" id="JAIWYP010000005">
    <property type="protein sequence ID" value="KAH3820142.1"/>
    <property type="molecule type" value="Genomic_DNA"/>
</dbReference>
<gene>
    <name evidence="1" type="ORF">DPMN_121886</name>
    <name evidence="2" type="ORF">DPMN_121888</name>
</gene>
<keyword evidence="3" id="KW-1185">Reference proteome</keyword>
<sequence length="53" mass="6275">MCLEALARLRTVTHYAMNDYRCLPALQTTNAEGRLLYSFSECIYQLVRRHWPV</sequence>
<accession>A0A9D4JRG9</accession>
<dbReference type="Proteomes" id="UP000828390">
    <property type="component" value="Unassembled WGS sequence"/>
</dbReference>
<evidence type="ECO:0000313" key="3">
    <source>
        <dbReference type="Proteomes" id="UP000828390"/>
    </source>
</evidence>
<name>A0A9D4JRG9_DREPO</name>
<dbReference type="AlphaFoldDB" id="A0A9D4JRG9"/>
<dbReference type="EMBL" id="JAIWYP010000005">
    <property type="protein sequence ID" value="KAH3820144.1"/>
    <property type="molecule type" value="Genomic_DNA"/>
</dbReference>